<keyword evidence="1" id="KW-0813">Transport</keyword>
<dbReference type="EMBL" id="CAKJTI010000007">
    <property type="protein sequence ID" value="CAG9612749.1"/>
    <property type="molecule type" value="Genomic_DNA"/>
</dbReference>
<evidence type="ECO:0000256" key="5">
    <source>
        <dbReference type="ARBA" id="ARBA00023004"/>
    </source>
</evidence>
<keyword evidence="7" id="KW-0812">Transmembrane</keyword>
<dbReference type="PANTHER" id="PTHR37823">
    <property type="entry name" value="CYTOCHROME C-553-LIKE"/>
    <property type="match status" value="1"/>
</dbReference>
<proteinExistence type="predicted"/>
<keyword evidence="3 6" id="KW-0479">Metal-binding</keyword>
<dbReference type="InterPro" id="IPR009056">
    <property type="entry name" value="Cyt_c-like_dom"/>
</dbReference>
<dbReference type="NCBIfam" id="NF045773">
    <property type="entry name" value="cytochro_C550"/>
    <property type="match status" value="1"/>
</dbReference>
<gene>
    <name evidence="9" type="primary">cccA</name>
    <name evidence="9" type="ORF">BACCIP111899_01926</name>
</gene>
<reference evidence="9 10" key="1">
    <citation type="submission" date="2021-10" db="EMBL/GenBank/DDBJ databases">
        <authorList>
            <person name="Criscuolo A."/>
        </authorList>
    </citation>
    <scope>NUCLEOTIDE SEQUENCE [LARGE SCALE GENOMIC DNA]</scope>
    <source>
        <strain evidence="10">CIP 111899</strain>
    </source>
</reference>
<dbReference type="PIRSF" id="PIRSF000025">
    <property type="entry name" value="Cytc_Bsub_c550"/>
    <property type="match status" value="1"/>
</dbReference>
<evidence type="ECO:0000313" key="10">
    <source>
        <dbReference type="Proteomes" id="UP000789423"/>
    </source>
</evidence>
<dbReference type="PROSITE" id="PS51007">
    <property type="entry name" value="CYTC"/>
    <property type="match status" value="1"/>
</dbReference>
<evidence type="ECO:0000256" key="4">
    <source>
        <dbReference type="ARBA" id="ARBA00022982"/>
    </source>
</evidence>
<keyword evidence="10" id="KW-1185">Reference proteome</keyword>
<dbReference type="InterPro" id="IPR051811">
    <property type="entry name" value="Cytochrome_c550/c551-like"/>
</dbReference>
<dbReference type="PANTHER" id="PTHR37823:SF2">
    <property type="entry name" value="CYTOCHROME C-550"/>
    <property type="match status" value="1"/>
</dbReference>
<dbReference type="InterPro" id="IPR012218">
    <property type="entry name" value="Cyt_c_BACSU-c550-type"/>
</dbReference>
<dbReference type="RefSeq" id="WP_230574878.1">
    <property type="nucleotide sequence ID" value="NZ_CAKJTI010000007.1"/>
</dbReference>
<keyword evidence="7" id="KW-1133">Transmembrane helix</keyword>
<evidence type="ECO:0000256" key="7">
    <source>
        <dbReference type="SAM" id="Phobius"/>
    </source>
</evidence>
<feature type="domain" description="Cytochrome c" evidence="8">
    <location>
        <begin position="46"/>
        <end position="119"/>
    </location>
</feature>
<accession>A0ABM8YAR4</accession>
<organism evidence="9 10">
    <name type="scientific">Bacillus rhizoplanae</name>
    <dbReference type="NCBI Taxonomy" id="2880966"/>
    <lineage>
        <taxon>Bacteria</taxon>
        <taxon>Bacillati</taxon>
        <taxon>Bacillota</taxon>
        <taxon>Bacilli</taxon>
        <taxon>Bacillales</taxon>
        <taxon>Bacillaceae</taxon>
        <taxon>Bacillus</taxon>
    </lineage>
</organism>
<keyword evidence="2 6" id="KW-0349">Heme</keyword>
<name>A0ABM8YAR4_9BACI</name>
<keyword evidence="4" id="KW-0249">Electron transport</keyword>
<evidence type="ECO:0000256" key="1">
    <source>
        <dbReference type="ARBA" id="ARBA00022448"/>
    </source>
</evidence>
<dbReference type="InterPro" id="IPR054780">
    <property type="entry name" value="Cytochro_C550_firm"/>
</dbReference>
<dbReference type="InterPro" id="IPR036909">
    <property type="entry name" value="Cyt_c-like_dom_sf"/>
</dbReference>
<keyword evidence="5 6" id="KW-0408">Iron</keyword>
<dbReference type="Gene3D" id="1.10.760.10">
    <property type="entry name" value="Cytochrome c-like domain"/>
    <property type="match status" value="1"/>
</dbReference>
<comment type="caution">
    <text evidence="9">The sequence shown here is derived from an EMBL/GenBank/DDBJ whole genome shotgun (WGS) entry which is preliminary data.</text>
</comment>
<protein>
    <submittedName>
        <fullName evidence="9">Cytochrome c-550</fullName>
    </submittedName>
</protein>
<evidence type="ECO:0000259" key="8">
    <source>
        <dbReference type="PROSITE" id="PS51007"/>
    </source>
</evidence>
<evidence type="ECO:0000313" key="9">
    <source>
        <dbReference type="EMBL" id="CAG9612749.1"/>
    </source>
</evidence>
<evidence type="ECO:0000256" key="3">
    <source>
        <dbReference type="ARBA" id="ARBA00022723"/>
    </source>
</evidence>
<keyword evidence="7" id="KW-0472">Membrane</keyword>
<dbReference type="Proteomes" id="UP000789423">
    <property type="component" value="Unassembled WGS sequence"/>
</dbReference>
<sequence>MKRNPLIPFALIAVLGIVIMFVFSFQGMHKSKELAEAKKHGGKTTQTAAKPEEIVKQSCTSCHGDQLQGAVGPNLQKVGGKLSKDQIQEVILKGRGNMPAGIIPADQASKVADWLSKKK</sequence>
<dbReference type="SUPFAM" id="SSF46626">
    <property type="entry name" value="Cytochrome c"/>
    <property type="match status" value="1"/>
</dbReference>
<evidence type="ECO:0000256" key="6">
    <source>
        <dbReference type="PROSITE-ProRule" id="PRU00433"/>
    </source>
</evidence>
<dbReference type="Pfam" id="PF13442">
    <property type="entry name" value="Cytochrome_CBB3"/>
    <property type="match status" value="1"/>
</dbReference>
<feature type="transmembrane region" description="Helical" evidence="7">
    <location>
        <begin position="6"/>
        <end position="25"/>
    </location>
</feature>
<evidence type="ECO:0000256" key="2">
    <source>
        <dbReference type="ARBA" id="ARBA00022617"/>
    </source>
</evidence>